<proteinExistence type="predicted"/>
<dbReference type="GO" id="GO:0006508">
    <property type="term" value="P:proteolysis"/>
    <property type="evidence" value="ECO:0007669"/>
    <property type="project" value="UniProtKB-KW"/>
</dbReference>
<evidence type="ECO:0000259" key="4">
    <source>
        <dbReference type="PROSITE" id="PS50106"/>
    </source>
</evidence>
<dbReference type="SUPFAM" id="SSF50494">
    <property type="entry name" value="Trypsin-like serine proteases"/>
    <property type="match status" value="1"/>
</dbReference>
<gene>
    <name evidence="5" type="ORF">Mcas_0720</name>
</gene>
<dbReference type="PROSITE" id="PS50106">
    <property type="entry name" value="PDZ"/>
    <property type="match status" value="1"/>
</dbReference>
<dbReference type="SMART" id="SM00228">
    <property type="entry name" value="PDZ"/>
    <property type="match status" value="2"/>
</dbReference>
<dbReference type="Gene3D" id="2.30.42.60">
    <property type="match status" value="1"/>
</dbReference>
<dbReference type="InterPro" id="IPR036034">
    <property type="entry name" value="PDZ_sf"/>
</dbReference>
<evidence type="ECO:0000256" key="3">
    <source>
        <dbReference type="SAM" id="Phobius"/>
    </source>
</evidence>
<feature type="transmembrane region" description="Helical" evidence="3">
    <location>
        <begin position="21"/>
        <end position="41"/>
    </location>
</feature>
<evidence type="ECO:0000256" key="1">
    <source>
        <dbReference type="ARBA" id="ARBA00022670"/>
    </source>
</evidence>
<dbReference type="InterPro" id="IPR001478">
    <property type="entry name" value="PDZ"/>
</dbReference>
<keyword evidence="3" id="KW-0472">Membrane</keyword>
<dbReference type="InterPro" id="IPR051201">
    <property type="entry name" value="Chloro_Bact_Ser_Proteases"/>
</dbReference>
<dbReference type="Gene3D" id="2.40.10.120">
    <property type="match status" value="1"/>
</dbReference>
<dbReference type="SUPFAM" id="SSF50156">
    <property type="entry name" value="PDZ domain-like"/>
    <property type="match status" value="2"/>
</dbReference>
<organism evidence="5">
    <name type="scientific">Candidatus Magnetobacterium casense</name>
    <dbReference type="NCBI Taxonomy" id="1455061"/>
    <lineage>
        <taxon>Bacteria</taxon>
        <taxon>Pseudomonadati</taxon>
        <taxon>Nitrospirota</taxon>
        <taxon>Thermodesulfovibrionia</taxon>
        <taxon>Thermodesulfovibrionales</taxon>
        <taxon>Candidatus Magnetobacteriaceae</taxon>
        <taxon>Candidatus Magnetobacterium</taxon>
    </lineage>
</organism>
<dbReference type="InterPro" id="IPR001940">
    <property type="entry name" value="Peptidase_S1C"/>
</dbReference>
<dbReference type="Pfam" id="PF13180">
    <property type="entry name" value="PDZ_2"/>
    <property type="match status" value="1"/>
</dbReference>
<keyword evidence="1" id="KW-0645">Protease</keyword>
<dbReference type="PANTHER" id="PTHR43343:SF3">
    <property type="entry name" value="PROTEASE DO-LIKE 8, CHLOROPLASTIC"/>
    <property type="match status" value="1"/>
</dbReference>
<dbReference type="RefSeq" id="WP_040335335.1">
    <property type="nucleotide sequence ID" value="NZ_JMFO01000016.1"/>
</dbReference>
<keyword evidence="3" id="KW-1133">Transmembrane helix</keyword>
<dbReference type="Pfam" id="PF13365">
    <property type="entry name" value="Trypsin_2"/>
    <property type="match status" value="1"/>
</dbReference>
<dbReference type="InterPro" id="IPR009003">
    <property type="entry name" value="Peptidase_S1_PA"/>
</dbReference>
<keyword evidence="3" id="KW-0812">Transmembrane</keyword>
<dbReference type="EMBL" id="KM433674">
    <property type="protein sequence ID" value="AIM41315.1"/>
    <property type="molecule type" value="Genomic_DNA"/>
</dbReference>
<feature type="domain" description="PDZ" evidence="4">
    <location>
        <begin position="398"/>
        <end position="464"/>
    </location>
</feature>
<dbReference type="Gene3D" id="2.30.42.10">
    <property type="match status" value="1"/>
</dbReference>
<dbReference type="GO" id="GO:0004252">
    <property type="term" value="F:serine-type endopeptidase activity"/>
    <property type="evidence" value="ECO:0007669"/>
    <property type="project" value="InterPro"/>
</dbReference>
<accession>A0A088FCI2</accession>
<sequence>MENYNTEDSMERQAESCPKSYKPWIWTIVIMAVLTLGWAVYESYQKGSIVRKLLETDDYKGMAKGKLSGFYNTAGTTQVKAKISQKTYHEVIDAVRPSLVGIDVAVGPMQNAQAPDPNNNNVTFIAAGEPAVNYTRVGSGVIIEPSGYVLSSYHVVSGAVAMKATVYDAEGAAREYQLKLVNADKENDLALLLIQGKGPFPYAFLGDANKTRTGDFVLAMGSPYGFDQTITNGIISSRNRTITIGGRIYEGMLQTDAPINKGNSGGPLVNLDGEVIGINTAIYSPMGTFSGIAFAVPIDRASELVAGVVDFKGGAVPVAAGQLVAWQRSGRQVGNSFKLPNGQIITPPHPYKGKCITCHPQLCVNNGAGMGPGIGIGPGMGQGGNMPAAMGQQGPIQQVAAQANINDEPFLGIVVQSVDTVVADHNGMIHPAGVLVDRVYPRTTSEAAGLQRGDIILRVDGRRVNTPVDFKQELAKKKIGAKFEFEVLRNKATIKIKIKTDQQPPFLPETKLKPIKEFVWLGSEFQPLKQPLAFYVKNGVFAADIEGVLARAGLMRGDIIVGINKMDVNDMPSFIEITGKLKPGKGILLDVLRAGEFLYITVPQ</sequence>
<evidence type="ECO:0000313" key="5">
    <source>
        <dbReference type="EMBL" id="AIM41315.1"/>
    </source>
</evidence>
<name>A0A088FCI2_9BACT</name>
<keyword evidence="2" id="KW-0378">Hydrolase</keyword>
<dbReference type="PRINTS" id="PR00834">
    <property type="entry name" value="PROTEASES2C"/>
</dbReference>
<reference evidence="5" key="1">
    <citation type="journal article" date="2014" name="ISME J.">
        <title>Genomic insights into the uncultured genus 'Candidatus Magnetobacterium' in the phylum Nitrospirae.</title>
        <authorList>
            <person name="Lin W."/>
            <person name="Deng A."/>
            <person name="Wang Z."/>
            <person name="Li Y."/>
            <person name="Wen T."/>
            <person name="Wu L.F."/>
            <person name="Wu M."/>
            <person name="Pan Y."/>
        </authorList>
    </citation>
    <scope>NUCLEOTIDE SEQUENCE</scope>
    <source>
        <strain evidence="5">MYR-1</strain>
    </source>
</reference>
<dbReference type="PANTHER" id="PTHR43343">
    <property type="entry name" value="PEPTIDASE S12"/>
    <property type="match status" value="1"/>
</dbReference>
<evidence type="ECO:0000256" key="2">
    <source>
        <dbReference type="ARBA" id="ARBA00022801"/>
    </source>
</evidence>
<dbReference type="AlphaFoldDB" id="A0A088FCI2"/>
<dbReference type="OrthoDB" id="7313317at2"/>
<protein>
    <submittedName>
        <fullName evidence="5">Magnetosome protein MamE</fullName>
    </submittedName>
</protein>